<dbReference type="EMBL" id="JARKIB010000344">
    <property type="protein sequence ID" value="KAJ7713375.1"/>
    <property type="molecule type" value="Genomic_DNA"/>
</dbReference>
<evidence type="ECO:0000313" key="3">
    <source>
        <dbReference type="EMBL" id="KAJ7713375.1"/>
    </source>
</evidence>
<dbReference type="Proteomes" id="UP001215598">
    <property type="component" value="Unassembled WGS sequence"/>
</dbReference>
<protein>
    <recommendedName>
        <fullName evidence="2">Dynamin N-terminal domain-containing protein</fullName>
    </recommendedName>
</protein>
<dbReference type="AlphaFoldDB" id="A0AAD7MEF0"/>
<evidence type="ECO:0000256" key="1">
    <source>
        <dbReference type="SAM" id="Coils"/>
    </source>
</evidence>
<keyword evidence="1" id="KW-0175">Coiled coil</keyword>
<dbReference type="InterPro" id="IPR027417">
    <property type="entry name" value="P-loop_NTPase"/>
</dbReference>
<evidence type="ECO:0000259" key="2">
    <source>
        <dbReference type="Pfam" id="PF00350"/>
    </source>
</evidence>
<sequence>MAARGKARFTPTTVKTLRDTYLQTCAICLKSLTGQGSECAHLFPAEPGGERQVAYYVELGLLDSTYRRDGKENGVNNDVFESVVKGPYANLYCLVTLPALHDNILPGARSEILIRRPPRSVLKGAKWLQNVVPQPGDATAFIMNVKDTALTKDWTEKSISLTSPTDGDYLWRLPISLKVVLAVLIQVSISIMSLSPGEEIILAQEIHLLLRRSVPSVTRIMNAADTSGMPGSGVEKNNVTPSFSGSSPPPPLIFGTAAPVSLKHFKFKFQYVLEPDQASEVEATRHTLPIQGYFRSWNEIRYTAEGAVLACGSMLPTLVAQLATLKVGSLMLKARVEKLHHKPLVTRIALRGPTGAGKSSLINALLGAKLVPTSGTFACTATPIEISYHEKATIEADIHFVSREEWLEELQQLCDDIRDFSDAVQKRVEIAWNKVHAVYPAFKSREEVKTATVTEIMESDPDISKRLGLSISVVSDGPIQFAGEIRKYVAEMNHSHSEPRLWPLIKRVDIRYKSPVLENGVVLIDLPGDADTNAARNSVSQRYNKECEYLWIVTPAIRAVNDATAKSILDENLTLDLAMGKSTISCLHDVNQPRFQQMEGKRRHVIFDAITLIASKCDDISWKEIMEEQHLEPDTQLAAIQSDMDRTVAKIEQLDKLLAADGGVEQYRELQTLKNQLKRFEQDHRAVSARKRSEFVQQQLGANITRELVGVQVFTCSSRDFVSQETNPAADTDVSQIPLLRDLCKRLAEASAERKAQSLMQETWNFAKTVHNYAMDTRPSSEEARATLGASWDSRIGGDIDSISQEDVYSRLRNEFSRQGLQRRLVRTLRDVQETAMGRASEQLDLLSLDEQSQRAIKRARETAGDTVHQFFKDMHTSTLKATLRRGGAWGGDDLNMELLNPFKKRIALLWAKFCDFDTLDELEALALATIHQTLSDVEESASTEILEPVAEQVSFCMSEARVSLSELLASIRHNVKHIRGKLGVEITAHVKAQLQPAYLEALSKSGPGSKERQIISLCDYVDENGDKIFGGLSQILTSWIEKMEVSLATLWEDADDNGNSEQVEARKAVSETAKQILKQLDLWKEASAKKRVADPAV</sequence>
<dbReference type="PANTHER" id="PTHR36681:SF3">
    <property type="entry name" value="NUCLEAR GTPASE, GERMINAL CENTER-ASSOCIATED, TANDEM DUPLICATE 3"/>
    <property type="match status" value="1"/>
</dbReference>
<dbReference type="Pfam" id="PF00350">
    <property type="entry name" value="Dynamin_N"/>
    <property type="match status" value="1"/>
</dbReference>
<dbReference type="InterPro" id="IPR045063">
    <property type="entry name" value="Dynamin_N"/>
</dbReference>
<evidence type="ECO:0000313" key="4">
    <source>
        <dbReference type="Proteomes" id="UP001215598"/>
    </source>
</evidence>
<dbReference type="SUPFAM" id="SSF52540">
    <property type="entry name" value="P-loop containing nucleoside triphosphate hydrolases"/>
    <property type="match status" value="1"/>
</dbReference>
<comment type="caution">
    <text evidence="3">The sequence shown here is derived from an EMBL/GenBank/DDBJ whole genome shotgun (WGS) entry which is preliminary data.</text>
</comment>
<dbReference type="Gene3D" id="3.40.50.300">
    <property type="entry name" value="P-loop containing nucleotide triphosphate hydrolases"/>
    <property type="match status" value="1"/>
</dbReference>
<dbReference type="PANTHER" id="PTHR36681">
    <property type="entry name" value="NUCLEAR GTPASE, GERMINAL CENTER-ASSOCIATED, TANDEM DUPLICATE 3"/>
    <property type="match status" value="1"/>
</dbReference>
<keyword evidence="4" id="KW-1185">Reference proteome</keyword>
<organism evidence="3 4">
    <name type="scientific">Mycena metata</name>
    <dbReference type="NCBI Taxonomy" id="1033252"/>
    <lineage>
        <taxon>Eukaryota</taxon>
        <taxon>Fungi</taxon>
        <taxon>Dikarya</taxon>
        <taxon>Basidiomycota</taxon>
        <taxon>Agaricomycotina</taxon>
        <taxon>Agaricomycetes</taxon>
        <taxon>Agaricomycetidae</taxon>
        <taxon>Agaricales</taxon>
        <taxon>Marasmiineae</taxon>
        <taxon>Mycenaceae</taxon>
        <taxon>Mycena</taxon>
    </lineage>
</organism>
<feature type="coiled-coil region" evidence="1">
    <location>
        <begin position="663"/>
        <end position="690"/>
    </location>
</feature>
<gene>
    <name evidence="3" type="ORF">B0H16DRAFT_1743356</name>
</gene>
<name>A0AAD7MEF0_9AGAR</name>
<feature type="domain" description="Dynamin N-terminal" evidence="2">
    <location>
        <begin position="348"/>
        <end position="568"/>
    </location>
</feature>
<accession>A0AAD7MEF0</accession>
<proteinExistence type="predicted"/>
<reference evidence="3" key="1">
    <citation type="submission" date="2023-03" db="EMBL/GenBank/DDBJ databases">
        <title>Massive genome expansion in bonnet fungi (Mycena s.s.) driven by repeated elements and novel gene families across ecological guilds.</title>
        <authorList>
            <consortium name="Lawrence Berkeley National Laboratory"/>
            <person name="Harder C.B."/>
            <person name="Miyauchi S."/>
            <person name="Viragh M."/>
            <person name="Kuo A."/>
            <person name="Thoen E."/>
            <person name="Andreopoulos B."/>
            <person name="Lu D."/>
            <person name="Skrede I."/>
            <person name="Drula E."/>
            <person name="Henrissat B."/>
            <person name="Morin E."/>
            <person name="Kohler A."/>
            <person name="Barry K."/>
            <person name="LaButti K."/>
            <person name="Morin E."/>
            <person name="Salamov A."/>
            <person name="Lipzen A."/>
            <person name="Mereny Z."/>
            <person name="Hegedus B."/>
            <person name="Baldrian P."/>
            <person name="Stursova M."/>
            <person name="Weitz H."/>
            <person name="Taylor A."/>
            <person name="Grigoriev I.V."/>
            <person name="Nagy L.G."/>
            <person name="Martin F."/>
            <person name="Kauserud H."/>
        </authorList>
    </citation>
    <scope>NUCLEOTIDE SEQUENCE</scope>
    <source>
        <strain evidence="3">CBHHK182m</strain>
    </source>
</reference>